<organism evidence="1 2">
    <name type="scientific">Araneus ventricosus</name>
    <name type="common">Orbweaver spider</name>
    <name type="synonym">Epeira ventricosa</name>
    <dbReference type="NCBI Taxonomy" id="182803"/>
    <lineage>
        <taxon>Eukaryota</taxon>
        <taxon>Metazoa</taxon>
        <taxon>Ecdysozoa</taxon>
        <taxon>Arthropoda</taxon>
        <taxon>Chelicerata</taxon>
        <taxon>Arachnida</taxon>
        <taxon>Araneae</taxon>
        <taxon>Araneomorphae</taxon>
        <taxon>Entelegynae</taxon>
        <taxon>Araneoidea</taxon>
        <taxon>Araneidae</taxon>
        <taxon>Araneus</taxon>
    </lineage>
</organism>
<dbReference type="InterPro" id="IPR036397">
    <property type="entry name" value="RNaseH_sf"/>
</dbReference>
<protein>
    <recommendedName>
        <fullName evidence="3">Histone-lysine N-methyltransferase SETMAR</fullName>
    </recommendedName>
</protein>
<keyword evidence="2" id="KW-1185">Reference proteome</keyword>
<dbReference type="PANTHER" id="PTHR46060:SF1">
    <property type="entry name" value="MARINER MOS1 TRANSPOSASE-LIKE PROTEIN"/>
    <property type="match status" value="1"/>
</dbReference>
<dbReference type="AlphaFoldDB" id="A0A4Y2GAQ1"/>
<dbReference type="InterPro" id="IPR052709">
    <property type="entry name" value="Transposase-MT_Hybrid"/>
</dbReference>
<dbReference type="GO" id="GO:0003676">
    <property type="term" value="F:nucleic acid binding"/>
    <property type="evidence" value="ECO:0007669"/>
    <property type="project" value="InterPro"/>
</dbReference>
<evidence type="ECO:0000313" key="2">
    <source>
        <dbReference type="Proteomes" id="UP000499080"/>
    </source>
</evidence>
<evidence type="ECO:0000313" key="1">
    <source>
        <dbReference type="EMBL" id="GBM50892.1"/>
    </source>
</evidence>
<sequence>MTQQLIGSSTWEQMNYPPYSPGLAPSDFHLFLHVNKFLSGRRFDDVEKAQDAVTSWLTSQASTFYDDGKENLVSRYDKCAG</sequence>
<proteinExistence type="predicted"/>
<name>A0A4Y2GAQ1_ARAVE</name>
<comment type="caution">
    <text evidence="1">The sequence shown here is derived from an EMBL/GenBank/DDBJ whole genome shotgun (WGS) entry which is preliminary data.</text>
</comment>
<gene>
    <name evidence="1" type="ORF">AVEN_178153_1</name>
</gene>
<reference evidence="1 2" key="1">
    <citation type="journal article" date="2019" name="Sci. Rep.">
        <title>Orb-weaving spider Araneus ventricosus genome elucidates the spidroin gene catalogue.</title>
        <authorList>
            <person name="Kono N."/>
            <person name="Nakamura H."/>
            <person name="Ohtoshi R."/>
            <person name="Moran D.A.P."/>
            <person name="Shinohara A."/>
            <person name="Yoshida Y."/>
            <person name="Fujiwara M."/>
            <person name="Mori M."/>
            <person name="Tomita M."/>
            <person name="Arakawa K."/>
        </authorList>
    </citation>
    <scope>NUCLEOTIDE SEQUENCE [LARGE SCALE GENOMIC DNA]</scope>
</reference>
<dbReference type="Gene3D" id="3.30.420.10">
    <property type="entry name" value="Ribonuclease H-like superfamily/Ribonuclease H"/>
    <property type="match status" value="1"/>
</dbReference>
<evidence type="ECO:0008006" key="3">
    <source>
        <dbReference type="Google" id="ProtNLM"/>
    </source>
</evidence>
<accession>A0A4Y2GAQ1</accession>
<dbReference type="EMBL" id="BGPR01001313">
    <property type="protein sequence ID" value="GBM50892.1"/>
    <property type="molecule type" value="Genomic_DNA"/>
</dbReference>
<dbReference type="PANTHER" id="PTHR46060">
    <property type="entry name" value="MARINER MOS1 TRANSPOSASE-LIKE PROTEIN"/>
    <property type="match status" value="1"/>
</dbReference>
<dbReference type="Proteomes" id="UP000499080">
    <property type="component" value="Unassembled WGS sequence"/>
</dbReference>
<dbReference type="OrthoDB" id="6431520at2759"/>